<dbReference type="GO" id="GO:0004392">
    <property type="term" value="F:heme oxygenase (decyclizing) activity"/>
    <property type="evidence" value="ECO:0007669"/>
    <property type="project" value="InterPro"/>
</dbReference>
<keyword evidence="3" id="KW-0408">Iron</keyword>
<dbReference type="HOGENOM" id="CLU_038284_0_0_1"/>
<dbReference type="Proteomes" id="UP000019373">
    <property type="component" value="Unassembled WGS sequence"/>
</dbReference>
<evidence type="ECO:0008006" key="6">
    <source>
        <dbReference type="Google" id="ProtNLM"/>
    </source>
</evidence>
<keyword evidence="5" id="KW-1185">Reference proteome</keyword>
<dbReference type="RefSeq" id="XP_007801314.1">
    <property type="nucleotide sequence ID" value="XM_007803123.1"/>
</dbReference>
<dbReference type="GO" id="GO:0046872">
    <property type="term" value="F:metal ion binding"/>
    <property type="evidence" value="ECO:0007669"/>
    <property type="project" value="UniProtKB-KW"/>
</dbReference>
<gene>
    <name evidence="4" type="ORF">EPUS_08615</name>
</gene>
<dbReference type="AlphaFoldDB" id="U1GMC0"/>
<dbReference type="EMBL" id="KE720999">
    <property type="protein sequence ID" value="ERF73051.1"/>
    <property type="molecule type" value="Genomic_DNA"/>
</dbReference>
<dbReference type="InterPro" id="IPR002051">
    <property type="entry name" value="Haem_Oase"/>
</dbReference>
<evidence type="ECO:0000313" key="4">
    <source>
        <dbReference type="EMBL" id="ERF73051.1"/>
    </source>
</evidence>
<proteinExistence type="predicted"/>
<keyword evidence="1" id="KW-0349">Heme</keyword>
<dbReference type="SUPFAM" id="SSF48613">
    <property type="entry name" value="Heme oxygenase-like"/>
    <property type="match status" value="1"/>
</dbReference>
<dbReference type="PANTHER" id="PTHR10720:SF0">
    <property type="entry name" value="HEME OXYGENASE"/>
    <property type="match status" value="1"/>
</dbReference>
<dbReference type="InterPro" id="IPR016084">
    <property type="entry name" value="Haem_Oase-like_multi-hlx"/>
</dbReference>
<dbReference type="GO" id="GO:0006788">
    <property type="term" value="P:heme oxidation"/>
    <property type="evidence" value="ECO:0007669"/>
    <property type="project" value="InterPro"/>
</dbReference>
<keyword evidence="2" id="KW-0479">Metal-binding</keyword>
<dbReference type="Gene3D" id="1.20.910.10">
    <property type="entry name" value="Heme oxygenase-like"/>
    <property type="match status" value="1"/>
</dbReference>
<evidence type="ECO:0000256" key="2">
    <source>
        <dbReference type="ARBA" id="ARBA00022723"/>
    </source>
</evidence>
<reference evidence="5" key="1">
    <citation type="journal article" date="2014" name="BMC Genomics">
        <title>Genome characteristics reveal the impact of lichenization on lichen-forming fungus Endocarpon pusillum Hedwig (Verrucariales, Ascomycota).</title>
        <authorList>
            <person name="Wang Y.-Y."/>
            <person name="Liu B."/>
            <person name="Zhang X.-Y."/>
            <person name="Zhou Q.-M."/>
            <person name="Zhang T."/>
            <person name="Li H."/>
            <person name="Yu Y.-F."/>
            <person name="Zhang X.-L."/>
            <person name="Hao X.-Y."/>
            <person name="Wang M."/>
            <person name="Wang L."/>
            <person name="Wei J.-C."/>
        </authorList>
    </citation>
    <scope>NUCLEOTIDE SEQUENCE [LARGE SCALE GENOMIC DNA]</scope>
    <source>
        <strain evidence="5">Z07020 / HMAS-L-300199</strain>
    </source>
</reference>
<evidence type="ECO:0000256" key="3">
    <source>
        <dbReference type="ARBA" id="ARBA00023004"/>
    </source>
</evidence>
<dbReference type="InterPro" id="IPR016053">
    <property type="entry name" value="Haem_Oase-like"/>
</dbReference>
<dbReference type="PANTHER" id="PTHR10720">
    <property type="entry name" value="HEME OXYGENASE"/>
    <property type="match status" value="1"/>
</dbReference>
<accession>U1GMC0</accession>
<name>U1GMC0_ENDPU</name>
<dbReference type="GeneID" id="19243463"/>
<dbReference type="Pfam" id="PF01126">
    <property type="entry name" value="Heme_oxygenase"/>
    <property type="match status" value="1"/>
</dbReference>
<dbReference type="OrthoDB" id="652091at2759"/>
<sequence>MSGSTHNASDPPSKSLPLEIHAATRSYHTSLNRLITSRLPLCLPPCAWEASTYLHGISTFAEIYLTFESEWISIVSSTASTDVSLRAQNLLRAPYQPSLLRSARLKNDLSLLSHQYAKHERLLPLTNLTARIRTRIQSRPHTLLAYTWIMYLALFNGGRWIRAQLLSAANCTSHESFWPDGHSAEECLTFWHFDGDQDGEDIKNDFKTRFQAVAAQLSKEERQDVVGEAVEIFKMCGVIVEDLDQAFADQDGKEERRSVTPSSTALFMTEQLYGILTWICGLVWAAVNIMERGGGPAGHVMVSREEVGVERR</sequence>
<protein>
    <recommendedName>
        <fullName evidence="6">Heme oxygenase-like protein</fullName>
    </recommendedName>
</protein>
<dbReference type="eggNOG" id="ENOG502S3FB">
    <property type="taxonomic scope" value="Eukaryota"/>
</dbReference>
<evidence type="ECO:0000256" key="1">
    <source>
        <dbReference type="ARBA" id="ARBA00022617"/>
    </source>
</evidence>
<dbReference type="OMA" id="CELITLQ"/>
<evidence type="ECO:0000313" key="5">
    <source>
        <dbReference type="Proteomes" id="UP000019373"/>
    </source>
</evidence>
<dbReference type="CDD" id="cd19165">
    <property type="entry name" value="HemeO"/>
    <property type="match status" value="1"/>
</dbReference>
<organism evidence="4 5">
    <name type="scientific">Endocarpon pusillum (strain Z07020 / HMAS-L-300199)</name>
    <name type="common">Lichen-forming fungus</name>
    <dbReference type="NCBI Taxonomy" id="1263415"/>
    <lineage>
        <taxon>Eukaryota</taxon>
        <taxon>Fungi</taxon>
        <taxon>Dikarya</taxon>
        <taxon>Ascomycota</taxon>
        <taxon>Pezizomycotina</taxon>
        <taxon>Eurotiomycetes</taxon>
        <taxon>Chaetothyriomycetidae</taxon>
        <taxon>Verrucariales</taxon>
        <taxon>Verrucariaceae</taxon>
        <taxon>Endocarpon</taxon>
    </lineage>
</organism>